<organism evidence="1 2">
    <name type="scientific">Eumeta variegata</name>
    <name type="common">Bagworm moth</name>
    <name type="synonym">Eumeta japonica</name>
    <dbReference type="NCBI Taxonomy" id="151549"/>
    <lineage>
        <taxon>Eukaryota</taxon>
        <taxon>Metazoa</taxon>
        <taxon>Ecdysozoa</taxon>
        <taxon>Arthropoda</taxon>
        <taxon>Hexapoda</taxon>
        <taxon>Insecta</taxon>
        <taxon>Pterygota</taxon>
        <taxon>Neoptera</taxon>
        <taxon>Endopterygota</taxon>
        <taxon>Lepidoptera</taxon>
        <taxon>Glossata</taxon>
        <taxon>Ditrysia</taxon>
        <taxon>Tineoidea</taxon>
        <taxon>Psychidae</taxon>
        <taxon>Oiketicinae</taxon>
        <taxon>Eumeta</taxon>
    </lineage>
</organism>
<gene>
    <name evidence="1" type="ORF">EVAR_70106_1</name>
</gene>
<dbReference type="Proteomes" id="UP000299102">
    <property type="component" value="Unassembled WGS sequence"/>
</dbReference>
<dbReference type="EMBL" id="BGZK01004886">
    <property type="protein sequence ID" value="GBP11424.1"/>
    <property type="molecule type" value="Genomic_DNA"/>
</dbReference>
<accession>A0A4C1TBA8</accession>
<keyword evidence="2" id="KW-1185">Reference proteome</keyword>
<evidence type="ECO:0000313" key="1">
    <source>
        <dbReference type="EMBL" id="GBP11424.1"/>
    </source>
</evidence>
<name>A0A4C1TBA8_EUMVA</name>
<reference evidence="1 2" key="1">
    <citation type="journal article" date="2019" name="Commun. Biol.">
        <title>The bagworm genome reveals a unique fibroin gene that provides high tensile strength.</title>
        <authorList>
            <person name="Kono N."/>
            <person name="Nakamura H."/>
            <person name="Ohtoshi R."/>
            <person name="Tomita M."/>
            <person name="Numata K."/>
            <person name="Arakawa K."/>
        </authorList>
    </citation>
    <scope>NUCLEOTIDE SEQUENCE [LARGE SCALE GENOMIC DNA]</scope>
</reference>
<sequence>APQPRLTWYRFKPRIGLEKQSYSISITLLASEDSVRHYQTEALLGLYTPIAERRGVAPDQDQTCPRGVTSHQVTPHEIHNFRLKYLLVVFLPSLSACHDAADISTRFFESIDELSSISEVSAAYKLDERLRKKQLKGFLPKMMGFSFKKRKKDTNVL</sequence>
<comment type="caution">
    <text evidence="1">The sequence shown here is derived from an EMBL/GenBank/DDBJ whole genome shotgun (WGS) entry which is preliminary data.</text>
</comment>
<protein>
    <submittedName>
        <fullName evidence="1">Uncharacterized protein</fullName>
    </submittedName>
</protein>
<proteinExistence type="predicted"/>
<feature type="non-terminal residue" evidence="1">
    <location>
        <position position="1"/>
    </location>
</feature>
<evidence type="ECO:0000313" key="2">
    <source>
        <dbReference type="Proteomes" id="UP000299102"/>
    </source>
</evidence>
<dbReference type="AlphaFoldDB" id="A0A4C1TBA8"/>